<accession>A0A1B7MTD7</accession>
<dbReference type="PANTHER" id="PTHR35201">
    <property type="entry name" value="TERPENE SYNTHASE"/>
    <property type="match status" value="1"/>
</dbReference>
<proteinExistence type="inferred from homology"/>
<dbReference type="EC" id="4.2.3.-" evidence="6"/>
<name>A0A1B7MTD7_9AGAM</name>
<dbReference type="PANTHER" id="PTHR35201:SF4">
    <property type="entry name" value="BETA-PINACENE SYNTHASE-RELATED"/>
    <property type="match status" value="1"/>
</dbReference>
<evidence type="ECO:0000256" key="2">
    <source>
        <dbReference type="ARBA" id="ARBA00006333"/>
    </source>
</evidence>
<dbReference type="GO" id="GO:0046872">
    <property type="term" value="F:metal ion binding"/>
    <property type="evidence" value="ECO:0007669"/>
    <property type="project" value="UniProtKB-KW"/>
</dbReference>
<evidence type="ECO:0000256" key="3">
    <source>
        <dbReference type="ARBA" id="ARBA00022723"/>
    </source>
</evidence>
<dbReference type="OrthoDB" id="3197461at2759"/>
<dbReference type="GO" id="GO:0008299">
    <property type="term" value="P:isoprenoid biosynthetic process"/>
    <property type="evidence" value="ECO:0007669"/>
    <property type="project" value="UniProtKB-ARBA"/>
</dbReference>
<comment type="similarity">
    <text evidence="2 6">Belongs to the terpene synthase family.</text>
</comment>
<dbReference type="EMBL" id="KV448459">
    <property type="protein sequence ID" value="OAX35882.1"/>
    <property type="molecule type" value="Genomic_DNA"/>
</dbReference>
<dbReference type="Gene3D" id="1.10.600.10">
    <property type="entry name" value="Farnesyl Diphosphate Synthase"/>
    <property type="match status" value="1"/>
</dbReference>
<evidence type="ECO:0000256" key="1">
    <source>
        <dbReference type="ARBA" id="ARBA00001946"/>
    </source>
</evidence>
<protein>
    <recommendedName>
        <fullName evidence="6">Terpene synthase</fullName>
        <ecNumber evidence="6">4.2.3.-</ecNumber>
    </recommendedName>
</protein>
<comment type="cofactor">
    <cofactor evidence="1 6">
        <name>Mg(2+)</name>
        <dbReference type="ChEBI" id="CHEBI:18420"/>
    </cofactor>
</comment>
<organism evidence="7 8">
    <name type="scientific">Rhizopogon vinicolor AM-OR11-026</name>
    <dbReference type="NCBI Taxonomy" id="1314800"/>
    <lineage>
        <taxon>Eukaryota</taxon>
        <taxon>Fungi</taxon>
        <taxon>Dikarya</taxon>
        <taxon>Basidiomycota</taxon>
        <taxon>Agaricomycotina</taxon>
        <taxon>Agaricomycetes</taxon>
        <taxon>Agaricomycetidae</taxon>
        <taxon>Boletales</taxon>
        <taxon>Suillineae</taxon>
        <taxon>Rhizopogonaceae</taxon>
        <taxon>Rhizopogon</taxon>
    </lineage>
</organism>
<keyword evidence="8" id="KW-1185">Reference proteome</keyword>
<sequence length="234" mass="26706">MLCVTLINHVPKESGLAEKSYANFGNAPYRALVQTQKRFIAIFDEFLESVVQQAIDRSGRRIRDIKSYIDTRRDTGGVRPTLVLTELGLDMDIPDEVISHPAIQVMITATNDMVCLFNDMISYNVEQARGDDHNIVAIVMHEFDTEVNSAMLWVADLHKEVEKNFSEAMAALPKWGKPIDSQVRKYCDGLGSWVRGNDEWSLEFREQEVPLFQWSRNSKEEVEFPDAEGLPDRP</sequence>
<evidence type="ECO:0000313" key="8">
    <source>
        <dbReference type="Proteomes" id="UP000092154"/>
    </source>
</evidence>
<dbReference type="InterPro" id="IPR008949">
    <property type="entry name" value="Isoprenoid_synthase_dom_sf"/>
</dbReference>
<evidence type="ECO:0000256" key="5">
    <source>
        <dbReference type="ARBA" id="ARBA00023239"/>
    </source>
</evidence>
<keyword evidence="5 6" id="KW-0456">Lyase</keyword>
<keyword evidence="3 6" id="KW-0479">Metal-binding</keyword>
<dbReference type="Proteomes" id="UP000092154">
    <property type="component" value="Unassembled WGS sequence"/>
</dbReference>
<dbReference type="Pfam" id="PF19086">
    <property type="entry name" value="Terpene_syn_C_2"/>
    <property type="match status" value="1"/>
</dbReference>
<dbReference type="InterPro" id="IPR034686">
    <property type="entry name" value="Terpene_cyclase-like_2"/>
</dbReference>
<evidence type="ECO:0000256" key="4">
    <source>
        <dbReference type="ARBA" id="ARBA00022842"/>
    </source>
</evidence>
<dbReference type="AlphaFoldDB" id="A0A1B7MTD7"/>
<dbReference type="InParanoid" id="A0A1B7MTD7"/>
<keyword evidence="4 6" id="KW-0460">Magnesium</keyword>
<dbReference type="SUPFAM" id="SSF48576">
    <property type="entry name" value="Terpenoid synthases"/>
    <property type="match status" value="1"/>
</dbReference>
<gene>
    <name evidence="7" type="ORF">K503DRAFT_339719</name>
</gene>
<reference evidence="7 8" key="1">
    <citation type="submission" date="2016-06" db="EMBL/GenBank/DDBJ databases">
        <title>Comparative genomics of the ectomycorrhizal sister species Rhizopogon vinicolor and Rhizopogon vesiculosus (Basidiomycota: Boletales) reveals a divergence of the mating type B locus.</title>
        <authorList>
            <consortium name="DOE Joint Genome Institute"/>
            <person name="Mujic A.B."/>
            <person name="Kuo A."/>
            <person name="Tritt A."/>
            <person name="Lipzen A."/>
            <person name="Chen C."/>
            <person name="Johnson J."/>
            <person name="Sharma A."/>
            <person name="Barry K."/>
            <person name="Grigoriev I.V."/>
            <person name="Spatafora J.W."/>
        </authorList>
    </citation>
    <scope>NUCLEOTIDE SEQUENCE [LARGE SCALE GENOMIC DNA]</scope>
    <source>
        <strain evidence="7 8">AM-OR11-026</strain>
    </source>
</reference>
<dbReference type="GO" id="GO:0010333">
    <property type="term" value="F:terpene synthase activity"/>
    <property type="evidence" value="ECO:0007669"/>
    <property type="project" value="InterPro"/>
</dbReference>
<evidence type="ECO:0000313" key="7">
    <source>
        <dbReference type="EMBL" id="OAX35882.1"/>
    </source>
</evidence>
<evidence type="ECO:0000256" key="6">
    <source>
        <dbReference type="RuleBase" id="RU366034"/>
    </source>
</evidence>